<keyword evidence="3" id="KW-1185">Reference proteome</keyword>
<keyword evidence="1" id="KW-0812">Transmembrane</keyword>
<organism evidence="2 3">
    <name type="scientific">Acanthoscelides obtectus</name>
    <name type="common">Bean weevil</name>
    <name type="synonym">Bruchus obtectus</name>
    <dbReference type="NCBI Taxonomy" id="200917"/>
    <lineage>
        <taxon>Eukaryota</taxon>
        <taxon>Metazoa</taxon>
        <taxon>Ecdysozoa</taxon>
        <taxon>Arthropoda</taxon>
        <taxon>Hexapoda</taxon>
        <taxon>Insecta</taxon>
        <taxon>Pterygota</taxon>
        <taxon>Neoptera</taxon>
        <taxon>Endopterygota</taxon>
        <taxon>Coleoptera</taxon>
        <taxon>Polyphaga</taxon>
        <taxon>Cucujiformia</taxon>
        <taxon>Chrysomeloidea</taxon>
        <taxon>Chrysomelidae</taxon>
        <taxon>Bruchinae</taxon>
        <taxon>Bruchini</taxon>
        <taxon>Acanthoscelides</taxon>
    </lineage>
</organism>
<evidence type="ECO:0000313" key="2">
    <source>
        <dbReference type="EMBL" id="CAH1969790.1"/>
    </source>
</evidence>
<dbReference type="Proteomes" id="UP001152888">
    <property type="component" value="Unassembled WGS sequence"/>
</dbReference>
<reference evidence="2" key="1">
    <citation type="submission" date="2022-03" db="EMBL/GenBank/DDBJ databases">
        <authorList>
            <person name="Sayadi A."/>
        </authorList>
    </citation>
    <scope>NUCLEOTIDE SEQUENCE</scope>
</reference>
<comment type="caution">
    <text evidence="2">The sequence shown here is derived from an EMBL/GenBank/DDBJ whole genome shotgun (WGS) entry which is preliminary data.</text>
</comment>
<name>A0A9P0K8V0_ACAOB</name>
<proteinExistence type="predicted"/>
<sequence>MSKERLTNGDEPIHLIAIFWPISFANINIYRKRMIGFLKTSQRCMQRVAIDSNCQEVFSNRGILVSTFV</sequence>
<evidence type="ECO:0000256" key="1">
    <source>
        <dbReference type="SAM" id="Phobius"/>
    </source>
</evidence>
<keyword evidence="1" id="KW-0472">Membrane</keyword>
<gene>
    <name evidence="2" type="ORF">ACAOBT_LOCUS8557</name>
</gene>
<accession>A0A9P0K8V0</accession>
<feature type="transmembrane region" description="Helical" evidence="1">
    <location>
        <begin position="12"/>
        <end position="30"/>
    </location>
</feature>
<evidence type="ECO:0000313" key="3">
    <source>
        <dbReference type="Proteomes" id="UP001152888"/>
    </source>
</evidence>
<dbReference type="EMBL" id="CAKOFQ010006766">
    <property type="protein sequence ID" value="CAH1969790.1"/>
    <property type="molecule type" value="Genomic_DNA"/>
</dbReference>
<protein>
    <submittedName>
        <fullName evidence="2">Uncharacterized protein</fullName>
    </submittedName>
</protein>
<keyword evidence="1" id="KW-1133">Transmembrane helix</keyword>
<dbReference type="AlphaFoldDB" id="A0A9P0K8V0"/>